<accession>A0A1J4KPS3</accession>
<protein>
    <submittedName>
        <fullName evidence="1">Uncharacterized protein</fullName>
    </submittedName>
</protein>
<dbReference type="GeneID" id="94834050"/>
<proteinExistence type="predicted"/>
<dbReference type="EMBL" id="MLAK01000552">
    <property type="protein sequence ID" value="OHT12896.1"/>
    <property type="molecule type" value="Genomic_DNA"/>
</dbReference>
<dbReference type="VEuPathDB" id="TrichDB:TRFO_17040"/>
<reference evidence="1" key="1">
    <citation type="submission" date="2016-10" db="EMBL/GenBank/DDBJ databases">
        <authorList>
            <person name="Benchimol M."/>
            <person name="Almeida L.G."/>
            <person name="Vasconcelos A.T."/>
            <person name="Perreira-Neves A."/>
            <person name="Rosa I.A."/>
            <person name="Tasca T."/>
            <person name="Bogo M.R."/>
            <person name="de Souza W."/>
        </authorList>
    </citation>
    <scope>NUCLEOTIDE SEQUENCE [LARGE SCALE GENOMIC DNA]</scope>
    <source>
        <strain evidence="1">K</strain>
    </source>
</reference>
<gene>
    <name evidence="1" type="ORF">TRFO_17040</name>
</gene>
<sequence>MKAELSTAFRCPCGSVSCRNIRVRSIEFPNQITHSSSCKNHVYSSLHHNSLKVVNQHSIVVDKCCGNCLCFHCSHCHEQFSILILKKSMFVIGFSPSLLTEMGPSPKTSIVKISEFPICLKSYVSYSETNENVKCSINSKINNVEVDDMPLLDMYRKAHFSEDDENCLSESEIGDEICSYDSDIDIMFGNKQNLVIGKYNEWSMNKNLCILD</sequence>
<keyword evidence="2" id="KW-1185">Reference proteome</keyword>
<organism evidence="1 2">
    <name type="scientific">Tritrichomonas foetus</name>
    <dbReference type="NCBI Taxonomy" id="1144522"/>
    <lineage>
        <taxon>Eukaryota</taxon>
        <taxon>Metamonada</taxon>
        <taxon>Parabasalia</taxon>
        <taxon>Tritrichomonadida</taxon>
        <taxon>Tritrichomonadidae</taxon>
        <taxon>Tritrichomonas</taxon>
    </lineage>
</organism>
<evidence type="ECO:0000313" key="1">
    <source>
        <dbReference type="EMBL" id="OHT12896.1"/>
    </source>
</evidence>
<comment type="caution">
    <text evidence="1">The sequence shown here is derived from an EMBL/GenBank/DDBJ whole genome shotgun (WGS) entry which is preliminary data.</text>
</comment>
<dbReference type="AlphaFoldDB" id="A0A1J4KPS3"/>
<dbReference type="Proteomes" id="UP000179807">
    <property type="component" value="Unassembled WGS sequence"/>
</dbReference>
<evidence type="ECO:0000313" key="2">
    <source>
        <dbReference type="Proteomes" id="UP000179807"/>
    </source>
</evidence>
<dbReference type="RefSeq" id="XP_068366032.1">
    <property type="nucleotide sequence ID" value="XM_068499346.1"/>
</dbReference>
<name>A0A1J4KPS3_9EUKA</name>